<evidence type="ECO:0000256" key="1">
    <source>
        <dbReference type="ARBA" id="ARBA00023015"/>
    </source>
</evidence>
<dbReference type="InterPro" id="IPR009057">
    <property type="entry name" value="Homeodomain-like_sf"/>
</dbReference>
<gene>
    <name evidence="6" type="ORF">FB467_0132</name>
</gene>
<dbReference type="PANTHER" id="PTHR47506">
    <property type="entry name" value="TRANSCRIPTIONAL REGULATORY PROTEIN"/>
    <property type="match status" value="1"/>
</dbReference>
<evidence type="ECO:0000256" key="4">
    <source>
        <dbReference type="PROSITE-ProRule" id="PRU00335"/>
    </source>
</evidence>
<feature type="DNA-binding region" description="H-T-H motif" evidence="4">
    <location>
        <begin position="26"/>
        <end position="45"/>
    </location>
</feature>
<dbReference type="GO" id="GO:0003677">
    <property type="term" value="F:DNA binding"/>
    <property type="evidence" value="ECO:0007669"/>
    <property type="project" value="UniProtKB-UniRule"/>
</dbReference>
<organism evidence="6 7">
    <name type="scientific">Ornithinicoccus hortensis</name>
    <dbReference type="NCBI Taxonomy" id="82346"/>
    <lineage>
        <taxon>Bacteria</taxon>
        <taxon>Bacillati</taxon>
        <taxon>Actinomycetota</taxon>
        <taxon>Actinomycetes</taxon>
        <taxon>Micrococcales</taxon>
        <taxon>Intrasporangiaceae</taxon>
        <taxon>Ornithinicoccus</taxon>
    </lineage>
</organism>
<accession>A0A542YLV2</accession>
<dbReference type="SUPFAM" id="SSF48498">
    <property type="entry name" value="Tetracyclin repressor-like, C-terminal domain"/>
    <property type="match status" value="1"/>
</dbReference>
<dbReference type="SUPFAM" id="SSF46689">
    <property type="entry name" value="Homeodomain-like"/>
    <property type="match status" value="1"/>
</dbReference>
<dbReference type="AlphaFoldDB" id="A0A542YLV2"/>
<dbReference type="InterPro" id="IPR054156">
    <property type="entry name" value="YxaF_TetR_C"/>
</dbReference>
<dbReference type="PANTHER" id="PTHR47506:SF3">
    <property type="entry name" value="HTH-TYPE TRANSCRIPTIONAL REGULATOR LMRA"/>
    <property type="match status" value="1"/>
</dbReference>
<name>A0A542YLV2_9MICO</name>
<dbReference type="EMBL" id="VFOP01000001">
    <property type="protein sequence ID" value="TQL49067.1"/>
    <property type="molecule type" value="Genomic_DNA"/>
</dbReference>
<keyword evidence="3" id="KW-0804">Transcription</keyword>
<comment type="caution">
    <text evidence="6">The sequence shown here is derived from an EMBL/GenBank/DDBJ whole genome shotgun (WGS) entry which is preliminary data.</text>
</comment>
<dbReference type="PROSITE" id="PS50977">
    <property type="entry name" value="HTH_TETR_2"/>
    <property type="match status" value="1"/>
</dbReference>
<dbReference type="Pfam" id="PF00440">
    <property type="entry name" value="TetR_N"/>
    <property type="match status" value="1"/>
</dbReference>
<dbReference type="Gene3D" id="1.10.357.10">
    <property type="entry name" value="Tetracycline Repressor, domain 2"/>
    <property type="match status" value="1"/>
</dbReference>
<dbReference type="InterPro" id="IPR036271">
    <property type="entry name" value="Tet_transcr_reg_TetR-rel_C_sf"/>
</dbReference>
<feature type="domain" description="HTH tetR-type" evidence="5">
    <location>
        <begin position="3"/>
        <end position="63"/>
    </location>
</feature>
<keyword evidence="2 4" id="KW-0238">DNA-binding</keyword>
<sequence length="191" mass="20345">MTKSTRERMLAGAAQMIATRGLAGTSVRELAEFARVPRGSTYHHFPGGKDQLVDEALGYVSERIRGHLEQARTEGPEAAVGAFLESWRTILVDSAFQSGCPVLAVATVEGPEGETAAHRAAAEAFRSWQALLAEVFEESGVPATRAASLSWTVIALLEGAVVLCRSTRSIEPLDRVEVELRGLLAAALGSD</sequence>
<evidence type="ECO:0000313" key="6">
    <source>
        <dbReference type="EMBL" id="TQL49067.1"/>
    </source>
</evidence>
<reference evidence="6 7" key="1">
    <citation type="submission" date="2019-06" db="EMBL/GenBank/DDBJ databases">
        <title>Sequencing the genomes of 1000 actinobacteria strains.</title>
        <authorList>
            <person name="Klenk H.-P."/>
        </authorList>
    </citation>
    <scope>NUCLEOTIDE SEQUENCE [LARGE SCALE GENOMIC DNA]</scope>
    <source>
        <strain evidence="6 7">DSM 12335</strain>
    </source>
</reference>
<protein>
    <submittedName>
        <fullName evidence="6">TetR family transcriptional regulator</fullName>
    </submittedName>
</protein>
<keyword evidence="7" id="KW-1185">Reference proteome</keyword>
<dbReference type="InterPro" id="IPR001647">
    <property type="entry name" value="HTH_TetR"/>
</dbReference>
<evidence type="ECO:0000259" key="5">
    <source>
        <dbReference type="PROSITE" id="PS50977"/>
    </source>
</evidence>
<proteinExistence type="predicted"/>
<evidence type="ECO:0000313" key="7">
    <source>
        <dbReference type="Proteomes" id="UP000319516"/>
    </source>
</evidence>
<evidence type="ECO:0000256" key="3">
    <source>
        <dbReference type="ARBA" id="ARBA00023163"/>
    </source>
</evidence>
<keyword evidence="1" id="KW-0805">Transcription regulation</keyword>
<dbReference type="OrthoDB" id="4567939at2"/>
<evidence type="ECO:0000256" key="2">
    <source>
        <dbReference type="ARBA" id="ARBA00023125"/>
    </source>
</evidence>
<dbReference type="Pfam" id="PF21993">
    <property type="entry name" value="TetR_C_13_2"/>
    <property type="match status" value="1"/>
</dbReference>
<dbReference type="Proteomes" id="UP000319516">
    <property type="component" value="Unassembled WGS sequence"/>
</dbReference>
<dbReference type="RefSeq" id="WP_141783374.1">
    <property type="nucleotide sequence ID" value="NZ_BAAAIK010000008.1"/>
</dbReference>